<dbReference type="InterPro" id="IPR013087">
    <property type="entry name" value="Znf_C2H2_type"/>
</dbReference>
<keyword evidence="5" id="KW-0862">Zinc</keyword>
<dbReference type="PROSITE" id="PS50157">
    <property type="entry name" value="ZINC_FINGER_C2H2_2"/>
    <property type="match status" value="7"/>
</dbReference>
<dbReference type="InterPro" id="IPR050758">
    <property type="entry name" value="Znf_C2H2-type"/>
</dbReference>
<reference evidence="11" key="1">
    <citation type="journal article" date="2017" name="bioRxiv">
        <title>Comparative analysis of the genomes of Stylophora pistillata and Acropora digitifera provides evidence for extensive differences between species of corals.</title>
        <authorList>
            <person name="Voolstra C.R."/>
            <person name="Li Y."/>
            <person name="Liew Y.J."/>
            <person name="Baumgarten S."/>
            <person name="Zoccola D."/>
            <person name="Flot J.-F."/>
            <person name="Tambutte S."/>
            <person name="Allemand D."/>
            <person name="Aranda M."/>
        </authorList>
    </citation>
    <scope>NUCLEOTIDE SEQUENCE [LARGE SCALE GENOMIC DNA]</scope>
</reference>
<feature type="domain" description="C2H2-type" evidence="9">
    <location>
        <begin position="377"/>
        <end position="404"/>
    </location>
</feature>
<evidence type="ECO:0000256" key="7">
    <source>
        <dbReference type="PROSITE-ProRule" id="PRU00042"/>
    </source>
</evidence>
<dbReference type="EMBL" id="LSMT01000035">
    <property type="protein sequence ID" value="PFX31430.1"/>
    <property type="molecule type" value="Genomic_DNA"/>
</dbReference>
<feature type="region of interest" description="Disordered" evidence="8">
    <location>
        <begin position="221"/>
        <end position="241"/>
    </location>
</feature>
<gene>
    <name evidence="10" type="primary">ZNF98</name>
    <name evidence="10" type="ORF">AWC38_SpisGene3713</name>
</gene>
<feature type="region of interest" description="Disordered" evidence="8">
    <location>
        <begin position="542"/>
        <end position="599"/>
    </location>
</feature>
<dbReference type="GO" id="GO:0008270">
    <property type="term" value="F:zinc ion binding"/>
    <property type="evidence" value="ECO:0007669"/>
    <property type="project" value="UniProtKB-KW"/>
</dbReference>
<comment type="caution">
    <text evidence="10">The sequence shown here is derived from an EMBL/GenBank/DDBJ whole genome shotgun (WGS) entry which is preliminary data.</text>
</comment>
<feature type="domain" description="C2H2-type" evidence="9">
    <location>
        <begin position="433"/>
        <end position="460"/>
    </location>
</feature>
<feature type="domain" description="C2H2-type" evidence="9">
    <location>
        <begin position="517"/>
        <end position="546"/>
    </location>
</feature>
<keyword evidence="4 7" id="KW-0863">Zinc-finger</keyword>
<dbReference type="AlphaFoldDB" id="A0A2B4SRD1"/>
<evidence type="ECO:0000256" key="3">
    <source>
        <dbReference type="ARBA" id="ARBA00022737"/>
    </source>
</evidence>
<evidence type="ECO:0000256" key="6">
    <source>
        <dbReference type="ARBA" id="ARBA00023242"/>
    </source>
</evidence>
<dbReference type="OrthoDB" id="8922241at2759"/>
<keyword evidence="6" id="KW-0539">Nucleus</keyword>
<dbReference type="Gene3D" id="3.30.160.60">
    <property type="entry name" value="Classic Zinc Finger"/>
    <property type="match status" value="6"/>
</dbReference>
<dbReference type="PROSITE" id="PS00028">
    <property type="entry name" value="ZINC_FINGER_C2H2_1"/>
    <property type="match status" value="8"/>
</dbReference>
<name>A0A2B4SRD1_STYPI</name>
<dbReference type="FunFam" id="3.30.160.60:FF:000882">
    <property type="entry name" value="Predicted gene, 21060"/>
    <property type="match status" value="1"/>
</dbReference>
<feature type="compositionally biased region" description="Polar residues" evidence="8">
    <location>
        <begin position="580"/>
        <end position="599"/>
    </location>
</feature>
<proteinExistence type="predicted"/>
<dbReference type="PANTHER" id="PTHR23234">
    <property type="entry name" value="ZNF44 PROTEIN"/>
    <property type="match status" value="1"/>
</dbReference>
<dbReference type="GO" id="GO:0010468">
    <property type="term" value="P:regulation of gene expression"/>
    <property type="evidence" value="ECO:0007669"/>
    <property type="project" value="UniProtKB-ARBA"/>
</dbReference>
<evidence type="ECO:0000313" key="11">
    <source>
        <dbReference type="Proteomes" id="UP000225706"/>
    </source>
</evidence>
<evidence type="ECO:0000256" key="4">
    <source>
        <dbReference type="ARBA" id="ARBA00022771"/>
    </source>
</evidence>
<dbReference type="GO" id="GO:0005634">
    <property type="term" value="C:nucleus"/>
    <property type="evidence" value="ECO:0007669"/>
    <property type="project" value="UniProtKB-SubCell"/>
</dbReference>
<dbReference type="InterPro" id="IPR036236">
    <property type="entry name" value="Znf_C2H2_sf"/>
</dbReference>
<dbReference type="FunFam" id="3.30.160.60:FF:000446">
    <property type="entry name" value="Zinc finger protein"/>
    <property type="match status" value="1"/>
</dbReference>
<protein>
    <submittedName>
        <fullName evidence="10">Zinc finger protein 98</fullName>
    </submittedName>
</protein>
<feature type="domain" description="C2H2-type" evidence="9">
    <location>
        <begin position="349"/>
        <end position="376"/>
    </location>
</feature>
<dbReference type="SMART" id="SM00355">
    <property type="entry name" value="ZnF_C2H2"/>
    <property type="match status" value="8"/>
</dbReference>
<evidence type="ECO:0000256" key="2">
    <source>
        <dbReference type="ARBA" id="ARBA00022723"/>
    </source>
</evidence>
<feature type="compositionally biased region" description="Basic and acidic residues" evidence="8">
    <location>
        <begin position="21"/>
        <end position="38"/>
    </location>
</feature>
<organism evidence="10 11">
    <name type="scientific">Stylophora pistillata</name>
    <name type="common">Smooth cauliflower coral</name>
    <dbReference type="NCBI Taxonomy" id="50429"/>
    <lineage>
        <taxon>Eukaryota</taxon>
        <taxon>Metazoa</taxon>
        <taxon>Cnidaria</taxon>
        <taxon>Anthozoa</taxon>
        <taxon>Hexacorallia</taxon>
        <taxon>Scleractinia</taxon>
        <taxon>Astrocoeniina</taxon>
        <taxon>Pocilloporidae</taxon>
        <taxon>Stylophora</taxon>
    </lineage>
</organism>
<evidence type="ECO:0000313" key="10">
    <source>
        <dbReference type="EMBL" id="PFX31430.1"/>
    </source>
</evidence>
<evidence type="ECO:0000259" key="9">
    <source>
        <dbReference type="PROSITE" id="PS50157"/>
    </source>
</evidence>
<comment type="subcellular location">
    <subcellularLocation>
        <location evidence="1">Nucleus</location>
    </subcellularLocation>
</comment>
<evidence type="ECO:0000256" key="8">
    <source>
        <dbReference type="SAM" id="MobiDB-lite"/>
    </source>
</evidence>
<feature type="compositionally biased region" description="Basic residues" evidence="8">
    <location>
        <begin position="556"/>
        <end position="570"/>
    </location>
</feature>
<dbReference type="FunFam" id="3.30.160.60:FF:000478">
    <property type="entry name" value="Zinc finger protein 133"/>
    <property type="match status" value="1"/>
</dbReference>
<keyword evidence="11" id="KW-1185">Reference proteome</keyword>
<accession>A0A2B4SRD1</accession>
<dbReference type="Proteomes" id="UP000225706">
    <property type="component" value="Unassembled WGS sequence"/>
</dbReference>
<keyword evidence="2" id="KW-0479">Metal-binding</keyword>
<dbReference type="Pfam" id="PF00096">
    <property type="entry name" value="zf-C2H2"/>
    <property type="match status" value="4"/>
</dbReference>
<evidence type="ECO:0000256" key="5">
    <source>
        <dbReference type="ARBA" id="ARBA00022833"/>
    </source>
</evidence>
<dbReference type="SUPFAM" id="SSF57667">
    <property type="entry name" value="beta-beta-alpha zinc fingers"/>
    <property type="match status" value="3"/>
</dbReference>
<feature type="region of interest" description="Disordered" evidence="8">
    <location>
        <begin position="21"/>
        <end position="50"/>
    </location>
</feature>
<dbReference type="PANTHER" id="PTHR23234:SF10">
    <property type="entry name" value="RIKEN CDNA 6720489N17 GENE-RELATED"/>
    <property type="match status" value="1"/>
</dbReference>
<feature type="domain" description="C2H2-type" evidence="9">
    <location>
        <begin position="405"/>
        <end position="432"/>
    </location>
</feature>
<sequence>MATGRKRGLKLHSIIEKLSEQCERKSPARDEESEDIHMNSKVLNIERKQRKRNGVKRVYKEVLCRSDSEDLSSDDVTGAVSDNDSNLVQELGLKSAESLTTRRVTSYPRAAKRTAWRKQLIQKYQMPDTRSLNIKDKKKNKKINKESKENISKVVNGSSGEKDLAIDVASFVYHSPVVDDIDQVSETHSCPFCSVLCKKKQDITQHIKECHNSECAVVDHGEEDEETFSSDSEEPLDNDSDEDFTPYMETAPKRKNKQVVKRQICPNKKTCSEESENELCIDVNSVMNTDPSVNDIDSLTTCRPEVTKRDSKDDPPKVCCGCQACGMRFYQWCELRAHFDAKPDCRKFYQCDQCEQICVTTSFLKKHKKLHADERPHKCEVCDATFKDKAYLKRHGVKHSGAKDFKCDVCDKLFSHQRTLKEHRRRHTGEKPYKCKYCDAMFFNSSSLTTHITKHTGILPYKCQACGKLFAKSYGLKMHSLSHSNEKPFVCEVCGKGFKRPDHFKQHKVIHSENKPFKCDTCQKTFNQRVCLRKHLPCREHEKQQKKLQNSQAKGNKTKKKNKRARKPSRKKDEKPGDSRVTSQDSTSHTVNDTANDSCDVSNDFILSPMDANETSLLDSCYSPPSFVRPAAKLLDNEYYPSQHETHPDFQPQDRSFSTQHFTDRAQTSLLPASFVPTMFSLEEPLTLDTLPPLPTQHTHALPERPPSHENATDLCPVLLSSAMEPENLSSIVGETNSLFAQD</sequence>
<evidence type="ECO:0000256" key="1">
    <source>
        <dbReference type="ARBA" id="ARBA00004123"/>
    </source>
</evidence>
<keyword evidence="3" id="KW-0677">Repeat</keyword>
<feature type="domain" description="C2H2-type" evidence="9">
    <location>
        <begin position="461"/>
        <end position="488"/>
    </location>
</feature>
<feature type="domain" description="C2H2-type" evidence="9">
    <location>
        <begin position="489"/>
        <end position="516"/>
    </location>
</feature>
<dbReference type="FunFam" id="3.30.160.60:FF:000744">
    <property type="entry name" value="zinc finger E-box-binding homeobox 1"/>
    <property type="match status" value="1"/>
</dbReference>